<dbReference type="CDD" id="cd17546">
    <property type="entry name" value="REC_hyHK_CKI1_RcsC-like"/>
    <property type="match status" value="1"/>
</dbReference>
<dbReference type="InterPro" id="IPR001789">
    <property type="entry name" value="Sig_transdc_resp-reg_receiver"/>
</dbReference>
<comment type="caution">
    <text evidence="4">The sequence shown here is derived from an EMBL/GenBank/DDBJ whole genome shotgun (WGS) entry which is preliminary data.</text>
</comment>
<proteinExistence type="predicted"/>
<dbReference type="EMBL" id="JBDKWZ010000003">
    <property type="protein sequence ID" value="MEN7547752.1"/>
    <property type="molecule type" value="Genomic_DNA"/>
</dbReference>
<dbReference type="Proteomes" id="UP001403385">
    <property type="component" value="Unassembled WGS sequence"/>
</dbReference>
<dbReference type="PANTHER" id="PTHR45339">
    <property type="entry name" value="HYBRID SIGNAL TRANSDUCTION HISTIDINE KINASE J"/>
    <property type="match status" value="1"/>
</dbReference>
<keyword evidence="1" id="KW-0597">Phosphoprotein</keyword>
<organism evidence="4 5">
    <name type="scientific">Rapidithrix thailandica</name>
    <dbReference type="NCBI Taxonomy" id="413964"/>
    <lineage>
        <taxon>Bacteria</taxon>
        <taxon>Pseudomonadati</taxon>
        <taxon>Bacteroidota</taxon>
        <taxon>Cytophagia</taxon>
        <taxon>Cytophagales</taxon>
        <taxon>Flammeovirgaceae</taxon>
        <taxon>Rapidithrix</taxon>
    </lineage>
</organism>
<dbReference type="RefSeq" id="WP_346820537.1">
    <property type="nucleotide sequence ID" value="NZ_JBDKWZ010000003.1"/>
</dbReference>
<dbReference type="SUPFAM" id="SSF52172">
    <property type="entry name" value="CheY-like"/>
    <property type="match status" value="1"/>
</dbReference>
<comment type="caution">
    <text evidence="2">Lacks conserved residue(s) required for the propagation of feature annotation.</text>
</comment>
<dbReference type="SMART" id="SM00448">
    <property type="entry name" value="REC"/>
    <property type="match status" value="1"/>
</dbReference>
<name>A0AAW9RS52_9BACT</name>
<accession>A0AAW9RS52</accession>
<evidence type="ECO:0000256" key="2">
    <source>
        <dbReference type="PROSITE-ProRule" id="PRU00169"/>
    </source>
</evidence>
<evidence type="ECO:0000259" key="3">
    <source>
        <dbReference type="PROSITE" id="PS50110"/>
    </source>
</evidence>
<keyword evidence="5" id="KW-1185">Reference proteome</keyword>
<gene>
    <name evidence="4" type="ORF">AAG747_07525</name>
</gene>
<protein>
    <submittedName>
        <fullName evidence="4">Response regulator</fullName>
    </submittedName>
</protein>
<dbReference type="AlphaFoldDB" id="A0AAW9RS52"/>
<dbReference type="PANTHER" id="PTHR45339:SF3">
    <property type="entry name" value="HISTIDINE KINASE"/>
    <property type="match status" value="1"/>
</dbReference>
<reference evidence="4 5" key="1">
    <citation type="submission" date="2024-04" db="EMBL/GenBank/DDBJ databases">
        <title>Novel genus in family Flammeovirgaceae.</title>
        <authorList>
            <person name="Nguyen T.H."/>
            <person name="Vuong T.Q."/>
            <person name="Le H."/>
            <person name="Kim S.-G."/>
        </authorList>
    </citation>
    <scope>NUCLEOTIDE SEQUENCE [LARGE SCALE GENOMIC DNA]</scope>
    <source>
        <strain evidence="4 5">JCM 23209</strain>
    </source>
</reference>
<sequence length="132" mass="14944">MAENTVLLAESRSIDAAYMQLLLEKNGWKTEVVTDGTEVLERIRRKQYSLILMSEELNCMDGITTVRKIREFENGTRYHIPVVGFTSYSLEGEKRKLLGAGMDFCLSKPVYKNKLLEILQTLAHVSSNVSVA</sequence>
<evidence type="ECO:0000256" key="1">
    <source>
        <dbReference type="ARBA" id="ARBA00022553"/>
    </source>
</evidence>
<dbReference type="Pfam" id="PF00072">
    <property type="entry name" value="Response_reg"/>
    <property type="match status" value="1"/>
</dbReference>
<dbReference type="PROSITE" id="PS50110">
    <property type="entry name" value="RESPONSE_REGULATORY"/>
    <property type="match status" value="1"/>
</dbReference>
<dbReference type="InterPro" id="IPR011006">
    <property type="entry name" value="CheY-like_superfamily"/>
</dbReference>
<dbReference type="GO" id="GO:0000160">
    <property type="term" value="P:phosphorelay signal transduction system"/>
    <property type="evidence" value="ECO:0007669"/>
    <property type="project" value="InterPro"/>
</dbReference>
<dbReference type="Gene3D" id="3.40.50.2300">
    <property type="match status" value="1"/>
</dbReference>
<evidence type="ECO:0000313" key="4">
    <source>
        <dbReference type="EMBL" id="MEN7547752.1"/>
    </source>
</evidence>
<feature type="domain" description="Response regulatory" evidence="3">
    <location>
        <begin position="5"/>
        <end position="123"/>
    </location>
</feature>
<evidence type="ECO:0000313" key="5">
    <source>
        <dbReference type="Proteomes" id="UP001403385"/>
    </source>
</evidence>